<keyword evidence="2" id="KW-1185">Reference proteome</keyword>
<evidence type="ECO:0000313" key="1">
    <source>
        <dbReference type="EMBL" id="MBH9578677.1"/>
    </source>
</evidence>
<dbReference type="AlphaFoldDB" id="A0A931J970"/>
<evidence type="ECO:0000313" key="2">
    <source>
        <dbReference type="Proteomes" id="UP000613266"/>
    </source>
</evidence>
<accession>A0A931J970</accession>
<comment type="caution">
    <text evidence="1">The sequence shown here is derived from an EMBL/GenBank/DDBJ whole genome shotgun (WGS) entry which is preliminary data.</text>
</comment>
<dbReference type="RefSeq" id="WP_198112449.1">
    <property type="nucleotide sequence ID" value="NZ_JAEDAK010000014.1"/>
</dbReference>
<sequence length="304" mass="32762">MWPSRGRFGLKHAYFAHLKCMACHCRSDCGQKVQGGAAALLPAANPNFKTTDAVMNHSVFFALIAAASCTAAAAATVDATGNPSASPGHLLKGLEARDFNRDGTLDGYFDRELNITWWAKGGVSQSNWSQAKDWAANLDVFGFDDWRLPTATDHGNDGCNWSVTGGTDCGHNVDISAANGSEMARLFHFNLGNKSYFDLSGRPNTDYGLKNAGGFSQLVEGFYWMGLTPQSNPQVAWYFNTVGGIQLVFTKQSPMHALAVADGDIGEPIAEVPEPQTELLASLGVIALIARREKPRRNMQSLVA</sequence>
<organism evidence="1 2">
    <name type="scientific">Inhella proteolytica</name>
    <dbReference type="NCBI Taxonomy" id="2795029"/>
    <lineage>
        <taxon>Bacteria</taxon>
        <taxon>Pseudomonadati</taxon>
        <taxon>Pseudomonadota</taxon>
        <taxon>Betaproteobacteria</taxon>
        <taxon>Burkholderiales</taxon>
        <taxon>Sphaerotilaceae</taxon>
        <taxon>Inhella</taxon>
    </lineage>
</organism>
<name>A0A931J970_9BURK</name>
<reference evidence="1" key="1">
    <citation type="submission" date="2020-12" db="EMBL/GenBank/DDBJ databases">
        <title>The genome sequence of Inhella sp. 1Y17.</title>
        <authorList>
            <person name="Liu Y."/>
        </authorList>
    </citation>
    <scope>NUCLEOTIDE SEQUENCE</scope>
    <source>
        <strain evidence="1">1Y17</strain>
    </source>
</reference>
<protein>
    <submittedName>
        <fullName evidence="1">DUF1566 domain-containing protein</fullName>
    </submittedName>
</protein>
<gene>
    <name evidence="1" type="ORF">I7X39_17430</name>
</gene>
<dbReference type="EMBL" id="JAEDAK010000014">
    <property type="protein sequence ID" value="MBH9578677.1"/>
    <property type="molecule type" value="Genomic_DNA"/>
</dbReference>
<proteinExistence type="predicted"/>
<dbReference type="Proteomes" id="UP000613266">
    <property type="component" value="Unassembled WGS sequence"/>
</dbReference>